<evidence type="ECO:0000313" key="2">
    <source>
        <dbReference type="Proteomes" id="UP000016223"/>
    </source>
</evidence>
<organism evidence="1 2">
    <name type="scientific">Variovorax paradoxus B4</name>
    <dbReference type="NCBI Taxonomy" id="1246301"/>
    <lineage>
        <taxon>Bacteria</taxon>
        <taxon>Pseudomonadati</taxon>
        <taxon>Pseudomonadota</taxon>
        <taxon>Betaproteobacteria</taxon>
        <taxon>Burkholderiales</taxon>
        <taxon>Comamonadaceae</taxon>
        <taxon>Variovorax</taxon>
    </lineage>
</organism>
<dbReference type="Proteomes" id="UP000016223">
    <property type="component" value="Chromosome 1"/>
</dbReference>
<sequence>MCALARGGLPVLGVNPIITSSHFNFSERPMNNTAVNSNALKNTASLGTNETLRSLIAAMPIVIFAKAARAALQRSAAGVRAR</sequence>
<evidence type="ECO:0000313" key="1">
    <source>
        <dbReference type="EMBL" id="AGU51722.1"/>
    </source>
</evidence>
<name>T1XFM3_VARPD</name>
<dbReference type="PATRIC" id="fig|1246301.3.peg.4688"/>
<proteinExistence type="predicted"/>
<dbReference type="KEGG" id="vpd:VAPA_1c46540"/>
<gene>
    <name evidence="1" type="ORF">VAPA_1c46540</name>
</gene>
<dbReference type="EMBL" id="CP003911">
    <property type="protein sequence ID" value="AGU51722.1"/>
    <property type="molecule type" value="Genomic_DNA"/>
</dbReference>
<dbReference type="AlphaFoldDB" id="T1XFM3"/>
<accession>T1XFM3</accession>
<reference evidence="1 2" key="1">
    <citation type="submission" date="2012-10" db="EMBL/GenBank/DDBJ databases">
        <title>Genome sequence of Variovorax paradoxus B4.</title>
        <authorList>
            <person name="Schuldes J."/>
            <person name="Brandt U."/>
            <person name="Hiessl S."/>
            <person name="Wuebbeler J.H."/>
            <person name="Thuermer A."/>
            <person name="Steinbuechel A."/>
            <person name="Daniel R."/>
        </authorList>
    </citation>
    <scope>NUCLEOTIDE SEQUENCE [LARGE SCALE GENOMIC DNA]</scope>
    <source>
        <strain evidence="1 2">B4</strain>
    </source>
</reference>
<dbReference type="HOGENOM" id="CLU_2557320_0_0_4"/>
<protein>
    <submittedName>
        <fullName evidence="1">Uncharacterized protein</fullName>
    </submittedName>
</protein>